<organism evidence="1 2">
    <name type="scientific">Streptomyces avermitilis (strain ATCC 31267 / DSM 46492 / JCM 5070 / NBRC 14893 / NCIMB 12804 / NRRL 8165 / MA-4680)</name>
    <dbReference type="NCBI Taxonomy" id="227882"/>
    <lineage>
        <taxon>Bacteria</taxon>
        <taxon>Bacillati</taxon>
        <taxon>Actinomycetota</taxon>
        <taxon>Actinomycetes</taxon>
        <taxon>Kitasatosporales</taxon>
        <taxon>Streptomycetaceae</taxon>
        <taxon>Streptomyces</taxon>
    </lineage>
</organism>
<proteinExistence type="predicted"/>
<evidence type="ECO:0000313" key="1">
    <source>
        <dbReference type="EMBL" id="BAC71626.1"/>
    </source>
</evidence>
<sequence length="83" mass="9112">MRVTSWDRRIRRGRIHDGCMSAATFSPGPARHSPASGATALRADVHHRHLLGDALRAVKVFARAAMDVVLLGEYGEEAGVHRR</sequence>
<reference evidence="1 2" key="2">
    <citation type="journal article" date="2003" name="Nat. Biotechnol.">
        <title>Complete genome sequence and comparative analysis of the industrial microorganism Streptomyces avermitilis.</title>
        <authorList>
            <person name="Ikeda H."/>
            <person name="Ishikawa J."/>
            <person name="Hanamoto A."/>
            <person name="Shinose M."/>
            <person name="Kikuchi H."/>
            <person name="Shiba T."/>
            <person name="Sakaki Y."/>
            <person name="Hattori M."/>
            <person name="Omura S."/>
        </authorList>
    </citation>
    <scope>NUCLEOTIDE SEQUENCE [LARGE SCALE GENOMIC DNA]</scope>
    <source>
        <strain evidence="2">ATCC 31267 / DSM 46492 / JCM 5070 / NBRC 14893 / NCIMB 12804 / NRRL 8165 / MA-4680</strain>
    </source>
</reference>
<dbReference type="KEGG" id="sma:SAVERM_3914"/>
<dbReference type="Proteomes" id="UP000000428">
    <property type="component" value="Chromosome"/>
</dbReference>
<dbReference type="eggNOG" id="ENOG5031WV0">
    <property type="taxonomic scope" value="Bacteria"/>
</dbReference>
<reference evidence="1 2" key="3">
    <citation type="journal article" date="2014" name="J. Ind. Microbiol. Biotechnol.">
        <title>Genome mining of the Streptomyces avermitilis genome and development of genome-minimized hosts for heterologous expression of biosynthetic gene clusters.</title>
        <authorList>
            <person name="Ikeda H."/>
            <person name="Shin-ya K."/>
            <person name="Omura S."/>
        </authorList>
    </citation>
    <scope>NUCLEOTIDE SEQUENCE [LARGE SCALE GENOMIC DNA]</scope>
    <source>
        <strain evidence="2">ATCC 31267 / DSM 46492 / JCM 5070 / NBRC 14893 / NCIMB 12804 / NRRL 8165 / MA-4680</strain>
    </source>
</reference>
<accession>Q82GI3</accession>
<dbReference type="AlphaFoldDB" id="Q82GI3"/>
<dbReference type="EMBL" id="BA000030">
    <property type="protein sequence ID" value="BAC71626.1"/>
    <property type="molecule type" value="Genomic_DNA"/>
</dbReference>
<keyword evidence="2" id="KW-1185">Reference proteome</keyword>
<gene>
    <name evidence="1" type="ORF">SAVERM_3914</name>
</gene>
<reference evidence="1 2" key="1">
    <citation type="journal article" date="2001" name="Proc. Natl. Acad. Sci. U.S.A.">
        <title>Genome sequence of an industrial microorganism Streptomyces avermitilis: deducing the ability of producing secondary metabolites.</title>
        <authorList>
            <person name="Omura S."/>
            <person name="Ikeda H."/>
            <person name="Ishikawa J."/>
            <person name="Hanamoto A."/>
            <person name="Takahashi C."/>
            <person name="Shinose M."/>
            <person name="Takahashi Y."/>
            <person name="Horikawa H."/>
            <person name="Nakazawa H."/>
            <person name="Osonoe T."/>
            <person name="Kikuchi H."/>
            <person name="Shiba T."/>
            <person name="Sakaki Y."/>
            <person name="Hattori M."/>
        </authorList>
    </citation>
    <scope>NUCLEOTIDE SEQUENCE [LARGE SCALE GENOMIC DNA]</scope>
    <source>
        <strain evidence="2">ATCC 31267 / DSM 46492 / JCM 5070 / NBRC 14893 / NCIMB 12804 / NRRL 8165 / MA-4680</strain>
    </source>
</reference>
<dbReference type="HOGENOM" id="CLU_189258_0_0_11"/>
<evidence type="ECO:0000313" key="2">
    <source>
        <dbReference type="Proteomes" id="UP000000428"/>
    </source>
</evidence>
<name>Q82GI3_STRAW</name>
<protein>
    <submittedName>
        <fullName evidence="1">Secreted protein</fullName>
    </submittedName>
</protein>